<dbReference type="EMBL" id="CAJNOU010000020">
    <property type="protein sequence ID" value="CAF0810265.1"/>
    <property type="molecule type" value="Genomic_DNA"/>
</dbReference>
<evidence type="ECO:0000313" key="1">
    <source>
        <dbReference type="EMBL" id="CAF0750554.1"/>
    </source>
</evidence>
<protein>
    <recommendedName>
        <fullName evidence="4">PDZ domain-containing protein</fullName>
    </recommendedName>
</protein>
<gene>
    <name evidence="1" type="ORF">RFH988_LOCUS1269</name>
    <name evidence="2" type="ORF">SEV965_LOCUS1082</name>
</gene>
<evidence type="ECO:0000313" key="2">
    <source>
        <dbReference type="EMBL" id="CAF0810265.1"/>
    </source>
</evidence>
<name>A0A813TJK0_9BILA</name>
<dbReference type="EMBL" id="CAJNOO010000024">
    <property type="protein sequence ID" value="CAF0750554.1"/>
    <property type="molecule type" value="Genomic_DNA"/>
</dbReference>
<dbReference type="Proteomes" id="UP000663889">
    <property type="component" value="Unassembled WGS sequence"/>
</dbReference>
<organism evidence="2 3">
    <name type="scientific">Rotaria sordida</name>
    <dbReference type="NCBI Taxonomy" id="392033"/>
    <lineage>
        <taxon>Eukaryota</taxon>
        <taxon>Metazoa</taxon>
        <taxon>Spiralia</taxon>
        <taxon>Gnathifera</taxon>
        <taxon>Rotifera</taxon>
        <taxon>Eurotatoria</taxon>
        <taxon>Bdelloidea</taxon>
        <taxon>Philodinida</taxon>
        <taxon>Philodinidae</taxon>
        <taxon>Rotaria</taxon>
    </lineage>
</organism>
<evidence type="ECO:0000313" key="3">
    <source>
        <dbReference type="Proteomes" id="UP000663889"/>
    </source>
</evidence>
<evidence type="ECO:0008006" key="4">
    <source>
        <dbReference type="Google" id="ProtNLM"/>
    </source>
</evidence>
<dbReference type="Proteomes" id="UP000663882">
    <property type="component" value="Unassembled WGS sequence"/>
</dbReference>
<dbReference type="OrthoDB" id="6284090at2759"/>
<proteinExistence type="predicted"/>
<comment type="caution">
    <text evidence="2">The sequence shown here is derived from an EMBL/GenBank/DDBJ whole genome shotgun (WGS) entry which is preliminary data.</text>
</comment>
<reference evidence="2" key="1">
    <citation type="submission" date="2021-02" db="EMBL/GenBank/DDBJ databases">
        <authorList>
            <person name="Nowell W R."/>
        </authorList>
    </citation>
    <scope>NUCLEOTIDE SEQUENCE</scope>
</reference>
<sequence length="317" mass="35547">MALTPVVKVVDLYRHELLDNGFGMQWMDDNDEINSTNSKHSVISVRSVYNNHNTRLPAHIWRSLAKVIPGDVVMELNGVSTTGQTVAEFEKNLKLSGNRIRIRLKSIALDYGGYTSSSLVNPSWNSPSSFTSSIQTTEEDNLSDTEYYQQKQNLIPLTNGHSMTNGYVQYNKSERSRSCENSLDSCGRKSSEELTISSSSLIDLPISSSNHADYDNLAIINGNNDINVQLLPTATMQQSITRMTTQSPISYELDQKTKDAIDARLRDIDDEFELNLPVTSETVNKSVDLPSARRLAKRLYTLDGFKSTDVVRHLCKR</sequence>
<dbReference type="AlphaFoldDB" id="A0A813TJK0"/>
<accession>A0A813TJK0</accession>